<keyword evidence="2" id="KW-1185">Reference proteome</keyword>
<dbReference type="AlphaFoldDB" id="A0A4S5EAV7"/>
<protein>
    <submittedName>
        <fullName evidence="1">Uncharacterized protein</fullName>
    </submittedName>
</protein>
<name>A0A4S5EAV7_9ACTN</name>
<sequence length="107" mass="11134">MQVDADGLDERLIVKTLTAKTLTAAVVIGGTLLATGGTSFAAGTLPKGAFVSAWGTGATAEAAEDQATSRAEAKCQSGKVTTWPSSYHTYFDPENWNWSADYAGNCL</sequence>
<gene>
    <name evidence="1" type="ORF">E7Y31_16640</name>
</gene>
<accession>A0A4S5EAV7</accession>
<evidence type="ECO:0000313" key="2">
    <source>
        <dbReference type="Proteomes" id="UP000305282"/>
    </source>
</evidence>
<dbReference type="RefSeq" id="WP_136448905.1">
    <property type="nucleotide sequence ID" value="NZ_CADCWT010000395.1"/>
</dbReference>
<reference evidence="1 2" key="1">
    <citation type="submission" date="2019-04" db="EMBL/GenBank/DDBJ databases">
        <title>Draft genome sequences for three unisolated Alnus-infective Frankia Sp+ strains, AgTrS, AiOr and AvVan, the first sequenced Frankia strains able to sporulate in-planta.</title>
        <authorList>
            <person name="Bethencourt L."/>
            <person name="Vautrin F."/>
            <person name="Taib N."/>
            <person name="Dubost A."/>
            <person name="Castro-Garcia L."/>
            <person name="Imbaud O."/>
            <person name="Abrouk D."/>
            <person name="Fournier P."/>
            <person name="Briolay J."/>
            <person name="Nguyen A."/>
            <person name="Normand P."/>
            <person name="Fernandez M.P."/>
            <person name="Brochier-Armanet C."/>
            <person name="Herrera-Belaroussi A."/>
        </authorList>
    </citation>
    <scope>NUCLEOTIDE SEQUENCE [LARGE SCALE GENOMIC DNA]</scope>
    <source>
        <strain evidence="1 2">AvVan</strain>
    </source>
</reference>
<dbReference type="Proteomes" id="UP000305282">
    <property type="component" value="Unassembled WGS sequence"/>
</dbReference>
<dbReference type="EMBL" id="SSXH01000475">
    <property type="protein sequence ID" value="THJ68868.1"/>
    <property type="molecule type" value="Genomic_DNA"/>
</dbReference>
<proteinExistence type="predicted"/>
<comment type="caution">
    <text evidence="1">The sequence shown here is derived from an EMBL/GenBank/DDBJ whole genome shotgun (WGS) entry which is preliminary data.</text>
</comment>
<evidence type="ECO:0000313" key="1">
    <source>
        <dbReference type="EMBL" id="THJ68868.1"/>
    </source>
</evidence>
<organism evidence="1 2">
    <name type="scientific">Candidatus Frankia alpina</name>
    <dbReference type="NCBI Taxonomy" id="2699483"/>
    <lineage>
        <taxon>Bacteria</taxon>
        <taxon>Bacillati</taxon>
        <taxon>Actinomycetota</taxon>
        <taxon>Actinomycetes</taxon>
        <taxon>Frankiales</taxon>
        <taxon>Frankiaceae</taxon>
        <taxon>Frankia</taxon>
    </lineage>
</organism>